<dbReference type="SMART" id="SM00842">
    <property type="entry name" value="FtsA"/>
    <property type="match status" value="1"/>
</dbReference>
<dbReference type="CDD" id="cd24004">
    <property type="entry name" value="ASKHA_NBD_PilM-like"/>
    <property type="match status" value="1"/>
</dbReference>
<name>A0A151AZU3_9FIRM</name>
<keyword evidence="2" id="KW-0132">Cell division</keyword>
<reference evidence="2 3" key="1">
    <citation type="submission" date="2016-02" db="EMBL/GenBank/DDBJ databases">
        <title>Genome sequence of Moorella mulderi DSM 14980.</title>
        <authorList>
            <person name="Poehlein A."/>
            <person name="Daniel R."/>
        </authorList>
    </citation>
    <scope>NUCLEOTIDE SEQUENCE [LARGE SCALE GENOMIC DNA]</scope>
    <source>
        <strain evidence="2 3">DSM 14980</strain>
    </source>
</reference>
<dbReference type="Proteomes" id="UP000075670">
    <property type="component" value="Unassembled WGS sequence"/>
</dbReference>
<feature type="domain" description="SHS2" evidence="1">
    <location>
        <begin position="6"/>
        <end position="202"/>
    </location>
</feature>
<dbReference type="Pfam" id="PF14450">
    <property type="entry name" value="FtsA"/>
    <property type="match status" value="1"/>
</dbReference>
<dbReference type="PATRIC" id="fig|1122241.3.peg.984"/>
<dbReference type="PANTHER" id="PTHR32432:SF3">
    <property type="entry name" value="ETHANOLAMINE UTILIZATION PROTEIN EUTJ"/>
    <property type="match status" value="1"/>
</dbReference>
<evidence type="ECO:0000313" key="2">
    <source>
        <dbReference type="EMBL" id="KYH33156.1"/>
    </source>
</evidence>
<evidence type="ECO:0000259" key="1">
    <source>
        <dbReference type="SMART" id="SM00842"/>
    </source>
</evidence>
<gene>
    <name evidence="2" type="primary">ftsA_1</name>
    <name evidence="2" type="ORF">MOMUL_09350</name>
</gene>
<dbReference type="PANTHER" id="PTHR32432">
    <property type="entry name" value="CELL DIVISION PROTEIN FTSA-RELATED"/>
    <property type="match status" value="1"/>
</dbReference>
<dbReference type="InterPro" id="IPR050696">
    <property type="entry name" value="FtsA/MreB"/>
</dbReference>
<dbReference type="GO" id="GO:0051301">
    <property type="term" value="P:cell division"/>
    <property type="evidence" value="ECO:0007669"/>
    <property type="project" value="UniProtKB-KW"/>
</dbReference>
<dbReference type="InterPro" id="IPR003494">
    <property type="entry name" value="SHS2_FtsA"/>
</dbReference>
<proteinExistence type="predicted"/>
<keyword evidence="2" id="KW-0131">Cell cycle</keyword>
<accession>A0A151AZU3</accession>
<dbReference type="RefSeq" id="WP_062282124.1">
    <property type="nucleotide sequence ID" value="NZ_LTBC01000002.1"/>
</dbReference>
<dbReference type="SUPFAM" id="SSF53067">
    <property type="entry name" value="Actin-like ATPase domain"/>
    <property type="match status" value="2"/>
</dbReference>
<sequence>MAEGPVFALDVGTRKVAGLVLAPGTKGYHIRAAAIVEHQQRAMLDGQIHDIPQVALAIQAVKEQLEKKLHMPLKEAAVAAAGRALKTQRATAEEEISPATEISGQDVLALEAAAVQEAEKRLLDGSENQLAYHCVGYSVVGYSLDGHPIGNLVGQRGQRMATEVIATFLPRVVVDSLVASLQRAGLTMASLTLEPIAASAVAVPAAMRGLNLALVDIGAGTSDIAITGQGTITGYAMVPSAGDEITEALAGALLLDFHTAEAVKRQLLKNASVTFTDIVGQQRTLPAPGIIEAIKQAVTELARQIATQIILLNGRAPQAVLLVGGGSLTPGLPEALAGQLEIPPDRVAVRGREVLNGISGAKNLQGPQAITPIGIAITALKQEGLGLARVIVNGRPVHFLAGQQMTVTQALLAAGIPARLLYGRPGKGLGVEINGRLTFLRGQPGQPGTILVNNSPATLDTTVRPGDEIQVIPGRDGADARGTIKDLVPELTPKTITFNGRQVTLEPLIIMNDNQVDYHTQVEDQARITYEPLDTVARVLARLGESLEGTILLNGQPVRPEAPIKDGDNLVTGVEATGRAITIILNGRPATLKVQAADVLFTDVFNYLDFPSTPPPGRKRLVMEVNGRPAEFTTPLAEGDQVTLRWDP</sequence>
<dbReference type="Gene3D" id="3.30.420.40">
    <property type="match status" value="2"/>
</dbReference>
<protein>
    <submittedName>
        <fullName evidence="2">Cell division protein FtsA</fullName>
    </submittedName>
</protein>
<comment type="caution">
    <text evidence="2">The sequence shown here is derived from an EMBL/GenBank/DDBJ whole genome shotgun (WGS) entry which is preliminary data.</text>
</comment>
<evidence type="ECO:0000313" key="3">
    <source>
        <dbReference type="Proteomes" id="UP000075670"/>
    </source>
</evidence>
<dbReference type="AlphaFoldDB" id="A0A151AZU3"/>
<dbReference type="InterPro" id="IPR043129">
    <property type="entry name" value="ATPase_NBD"/>
</dbReference>
<dbReference type="OrthoDB" id="9768127at2"/>
<organism evidence="2 3">
    <name type="scientific">Moorella mulderi DSM 14980</name>
    <dbReference type="NCBI Taxonomy" id="1122241"/>
    <lineage>
        <taxon>Bacteria</taxon>
        <taxon>Bacillati</taxon>
        <taxon>Bacillota</taxon>
        <taxon>Clostridia</taxon>
        <taxon>Neomoorellales</taxon>
        <taxon>Neomoorellaceae</taxon>
        <taxon>Neomoorella</taxon>
    </lineage>
</organism>
<dbReference type="EMBL" id="LTBC01000002">
    <property type="protein sequence ID" value="KYH33156.1"/>
    <property type="molecule type" value="Genomic_DNA"/>
</dbReference>
<keyword evidence="3" id="KW-1185">Reference proteome</keyword>